<name>A0AAV8YA44_9CUCU</name>
<protein>
    <submittedName>
        <fullName evidence="1">Uncharacterized protein</fullName>
    </submittedName>
</protein>
<dbReference type="AlphaFoldDB" id="A0AAV8YA44"/>
<accession>A0AAV8YA44</accession>
<organism evidence="1 2">
    <name type="scientific">Aromia moschata</name>
    <dbReference type="NCBI Taxonomy" id="1265417"/>
    <lineage>
        <taxon>Eukaryota</taxon>
        <taxon>Metazoa</taxon>
        <taxon>Ecdysozoa</taxon>
        <taxon>Arthropoda</taxon>
        <taxon>Hexapoda</taxon>
        <taxon>Insecta</taxon>
        <taxon>Pterygota</taxon>
        <taxon>Neoptera</taxon>
        <taxon>Endopterygota</taxon>
        <taxon>Coleoptera</taxon>
        <taxon>Polyphaga</taxon>
        <taxon>Cucujiformia</taxon>
        <taxon>Chrysomeloidea</taxon>
        <taxon>Cerambycidae</taxon>
        <taxon>Cerambycinae</taxon>
        <taxon>Callichromatini</taxon>
        <taxon>Aromia</taxon>
    </lineage>
</organism>
<sequence length="112" mass="13088">MRSAVTSLPIRYRLINSFEQFYDHIEEDAFQKLHFTHNGRQFYQEKFIGDDDSRAIVFANGDIIAQVWHSNLMYVDASFKIDTNEEFKYQLVTRSVLPNSLRSGKPKIPGNL</sequence>
<reference evidence="1" key="1">
    <citation type="journal article" date="2023" name="Insect Mol. Biol.">
        <title>Genome sequencing provides insights into the evolution of gene families encoding plant cell wall-degrading enzymes in longhorned beetles.</title>
        <authorList>
            <person name="Shin N.R."/>
            <person name="Okamura Y."/>
            <person name="Kirsch R."/>
            <person name="Pauchet Y."/>
        </authorList>
    </citation>
    <scope>NUCLEOTIDE SEQUENCE</scope>
    <source>
        <strain evidence="1">AMC_N1</strain>
    </source>
</reference>
<dbReference type="Proteomes" id="UP001162162">
    <property type="component" value="Unassembled WGS sequence"/>
</dbReference>
<comment type="caution">
    <text evidence="1">The sequence shown here is derived from an EMBL/GenBank/DDBJ whole genome shotgun (WGS) entry which is preliminary data.</text>
</comment>
<dbReference type="EMBL" id="JAPWTK010000145">
    <property type="protein sequence ID" value="KAJ8948023.1"/>
    <property type="molecule type" value="Genomic_DNA"/>
</dbReference>
<evidence type="ECO:0000313" key="1">
    <source>
        <dbReference type="EMBL" id="KAJ8948023.1"/>
    </source>
</evidence>
<keyword evidence="2" id="KW-1185">Reference proteome</keyword>
<proteinExistence type="predicted"/>
<gene>
    <name evidence="1" type="ORF">NQ318_003356</name>
</gene>
<evidence type="ECO:0000313" key="2">
    <source>
        <dbReference type="Proteomes" id="UP001162162"/>
    </source>
</evidence>